<keyword evidence="1 5" id="KW-1003">Cell membrane</keyword>
<keyword evidence="4 5" id="KW-0472">Membrane</keyword>
<dbReference type="EMBL" id="CP071794">
    <property type="protein sequence ID" value="QTD56926.1"/>
    <property type="molecule type" value="Genomic_DNA"/>
</dbReference>
<dbReference type="Pfam" id="PF10755">
    <property type="entry name" value="DUF2585"/>
    <property type="match status" value="1"/>
</dbReference>
<gene>
    <name evidence="6" type="ORF">J4G78_04975</name>
</gene>
<keyword evidence="3 5" id="KW-1133">Transmembrane helix</keyword>
<dbReference type="HAMAP" id="MF_01514">
    <property type="entry name" value="UPF0314"/>
    <property type="match status" value="1"/>
</dbReference>
<keyword evidence="7" id="KW-1185">Reference proteome</keyword>
<dbReference type="InterPro" id="IPR019691">
    <property type="entry name" value="DUF2585"/>
</dbReference>
<evidence type="ECO:0000313" key="7">
    <source>
        <dbReference type="Proteomes" id="UP000663923"/>
    </source>
</evidence>
<dbReference type="RefSeq" id="WP_207989020.1">
    <property type="nucleotide sequence ID" value="NZ_CP071794.1"/>
</dbReference>
<evidence type="ECO:0000256" key="2">
    <source>
        <dbReference type="ARBA" id="ARBA00022692"/>
    </source>
</evidence>
<name>A0ABX7T5X2_9SPHN</name>
<protein>
    <recommendedName>
        <fullName evidence="5">UPF0314 protein J4G78_04975</fullName>
    </recommendedName>
</protein>
<organism evidence="6 7">
    <name type="scientific">Parasphingorhabdus cellanae</name>
    <dbReference type="NCBI Taxonomy" id="2806553"/>
    <lineage>
        <taxon>Bacteria</taxon>
        <taxon>Pseudomonadati</taxon>
        <taxon>Pseudomonadota</taxon>
        <taxon>Alphaproteobacteria</taxon>
        <taxon>Sphingomonadales</taxon>
        <taxon>Sphingomonadaceae</taxon>
        <taxon>Parasphingorhabdus</taxon>
    </lineage>
</organism>
<evidence type="ECO:0000256" key="5">
    <source>
        <dbReference type="HAMAP-Rule" id="MF_01514"/>
    </source>
</evidence>
<sequence length="191" mass="21385">MTILSRNYVLAAAGLAILALAILFGMDRPPICECGNVKLWHGAVQSAENSQHLSDWYTFSHIIHGFLFYGLGYWLFRKKPEAARLGLSLCLAVFIEGFWEILENSPIIINRYREATFAFGYAGDSIINSMADIGWMTLGFFAARRMPVMGTVIVAVIFELLALYAIRDNLTLNVLMLTFPIEAVKKWQGAV</sequence>
<dbReference type="NCBIfam" id="NF002099">
    <property type="entry name" value="PRK00944.1"/>
    <property type="match status" value="1"/>
</dbReference>
<comment type="similarity">
    <text evidence="5">Belongs to the UPF0314 family.</text>
</comment>
<evidence type="ECO:0000256" key="4">
    <source>
        <dbReference type="ARBA" id="ARBA00023136"/>
    </source>
</evidence>
<comment type="subcellular location">
    <subcellularLocation>
        <location evidence="5">Cell membrane</location>
        <topology evidence="5">Multi-pass membrane protein</topology>
    </subcellularLocation>
</comment>
<accession>A0ABX7T5X2</accession>
<feature type="transmembrane region" description="Helical" evidence="5">
    <location>
        <begin position="58"/>
        <end position="76"/>
    </location>
</feature>
<evidence type="ECO:0000256" key="1">
    <source>
        <dbReference type="ARBA" id="ARBA00022475"/>
    </source>
</evidence>
<evidence type="ECO:0000313" key="6">
    <source>
        <dbReference type="EMBL" id="QTD56926.1"/>
    </source>
</evidence>
<keyword evidence="2 5" id="KW-0812">Transmembrane</keyword>
<evidence type="ECO:0000256" key="3">
    <source>
        <dbReference type="ARBA" id="ARBA00022989"/>
    </source>
</evidence>
<feature type="transmembrane region" description="Helical" evidence="5">
    <location>
        <begin position="146"/>
        <end position="166"/>
    </location>
</feature>
<dbReference type="Proteomes" id="UP000663923">
    <property type="component" value="Chromosome"/>
</dbReference>
<proteinExistence type="inferred from homology"/>
<reference evidence="6 7" key="1">
    <citation type="submission" date="2021-03" db="EMBL/GenBank/DDBJ databases">
        <title>Complete genome of Parasphingorhabdus_sp.JHSY0214.</title>
        <authorList>
            <person name="Yoo J.H."/>
            <person name="Bae J.W."/>
        </authorList>
    </citation>
    <scope>NUCLEOTIDE SEQUENCE [LARGE SCALE GENOMIC DNA]</scope>
    <source>
        <strain evidence="6 7">JHSY0214</strain>
    </source>
</reference>